<dbReference type="GO" id="GO:0003677">
    <property type="term" value="F:DNA binding"/>
    <property type="evidence" value="ECO:0007669"/>
    <property type="project" value="UniProtKB-KW"/>
</dbReference>
<keyword evidence="18" id="KW-1185">Reference proteome</keyword>
<evidence type="ECO:0000256" key="5">
    <source>
        <dbReference type="ARBA" id="ARBA00022763"/>
    </source>
</evidence>
<dbReference type="SMART" id="SM00491">
    <property type="entry name" value="HELICc2"/>
    <property type="match status" value="1"/>
</dbReference>
<sequence length="779" mass="91535">MEHEIRVSVRNLVEFVMRSGDLDTRFMGKSRALEGTKAHQKLQKSSDENYTPEVTVKHQFEYEGFKFTIEGRVDGVIEDVEDIIIDEIKTTTKELKLIDENYNPIHWAQGKCYGYIYATQNNLDKISIQLTYFQLDTEEIKRIKKDYSIEELRQFFYQLLDKYLYWAKFVKGWVNKRNNSILSLEFPFKNYRKGQRKLAVAVYKTIVDEKNLFAQAPTGIGKTISTVFPSVKAMGEGYTSKIFYLTAKTITRQVAEETFCILNDNGLKFKTITLTAKDKICFKEESNCNPEKCEYAKGHFDRVNDAILDILKNENLITREIVERYAKKHRVCPFEFSLDIAIWTDGVICDYNYAFDPRVYLRRFFDEGDGDYIFLVDEAHNLVDRGREMFSAELYKKTFLDVRRKIKDKNKYIAKILSKLNSYMLKLKKKCDNKDYYILDDEPEGIYGYLRQLITESEDWLAKNQDVDGYEELLQLYFDAHAFLRIAEFYDERYVAYVEKVNKDFKLKLFCHDPSYLLGEAVKRGNSAIFFSATLTPIKYFRDVLGGKEDDHIMRLPSPFDRKNLCLMIASNISTRYKDRENSYLNIAEYINEVVKGKSGNYMVFFPSYKYMTSVIEIFKERYPNFSLIEQAPSMTEEEREEFLRQFKPDYKETLVGFAVLGGIFSEGIDLKGERLSGAIIVGVGLPQLCLERDIIRDYFNDVNGKGFQYSYMYPGMNKVLQGAGRVIRSEKDKGVVLLIDDRFCYSSYERLFPREWFPYIGIKNKKDIPYYLNKFWNR</sequence>
<dbReference type="GO" id="GO:0016887">
    <property type="term" value="F:ATP hydrolysis activity"/>
    <property type="evidence" value="ECO:0007669"/>
    <property type="project" value="RHEA"/>
</dbReference>
<dbReference type="Pfam" id="PF12705">
    <property type="entry name" value="PDDEXK_1"/>
    <property type="match status" value="1"/>
</dbReference>
<dbReference type="InterPro" id="IPR006554">
    <property type="entry name" value="Helicase-like_DEXD_c2"/>
</dbReference>
<dbReference type="InterPro" id="IPR045028">
    <property type="entry name" value="DinG/Rad3-like"/>
</dbReference>
<dbReference type="Pfam" id="PF06733">
    <property type="entry name" value="DEAD_2"/>
    <property type="match status" value="1"/>
</dbReference>
<dbReference type="GO" id="GO:0051539">
    <property type="term" value="F:4 iron, 4 sulfur cluster binding"/>
    <property type="evidence" value="ECO:0007669"/>
    <property type="project" value="UniProtKB-KW"/>
</dbReference>
<keyword evidence="11" id="KW-0411">Iron-sulfur</keyword>
<dbReference type="AlphaFoldDB" id="A0A419T169"/>
<evidence type="ECO:0000313" key="17">
    <source>
        <dbReference type="EMBL" id="RKD31196.1"/>
    </source>
</evidence>
<reference evidence="17 18" key="1">
    <citation type="submission" date="2016-08" db="EMBL/GenBank/DDBJ databases">
        <title>Novel Firmicutes and Novel Genomes.</title>
        <authorList>
            <person name="Poppleton D.I."/>
            <person name="Gribaldo S."/>
        </authorList>
    </citation>
    <scope>NUCLEOTIDE SEQUENCE [LARGE SCALE GENOMIC DNA]</scope>
    <source>
        <strain evidence="17 18">CTT3</strain>
    </source>
</reference>
<dbReference type="PANTHER" id="PTHR11472:SF34">
    <property type="entry name" value="REGULATOR OF TELOMERE ELONGATION HELICASE 1"/>
    <property type="match status" value="1"/>
</dbReference>
<dbReference type="Pfam" id="PF13307">
    <property type="entry name" value="Helicase_C_2"/>
    <property type="match status" value="1"/>
</dbReference>
<dbReference type="GO" id="GO:0043139">
    <property type="term" value="F:5'-3' DNA helicase activity"/>
    <property type="evidence" value="ECO:0007669"/>
    <property type="project" value="UniProtKB-EC"/>
</dbReference>
<evidence type="ECO:0000313" key="18">
    <source>
        <dbReference type="Proteomes" id="UP000284177"/>
    </source>
</evidence>
<evidence type="ECO:0000256" key="7">
    <source>
        <dbReference type="ARBA" id="ARBA00022806"/>
    </source>
</evidence>
<keyword evidence="3" id="KW-0479">Metal-binding</keyword>
<organism evidence="17 18">
    <name type="scientific">Thermohalobacter berrensis</name>
    <dbReference type="NCBI Taxonomy" id="99594"/>
    <lineage>
        <taxon>Bacteria</taxon>
        <taxon>Bacillati</taxon>
        <taxon>Bacillota</taxon>
        <taxon>Tissierellia</taxon>
        <taxon>Tissierellales</taxon>
        <taxon>Thermohalobacteraceae</taxon>
        <taxon>Thermohalobacter</taxon>
    </lineage>
</organism>
<dbReference type="Gene3D" id="3.90.320.10">
    <property type="match status" value="1"/>
</dbReference>
<evidence type="ECO:0000256" key="10">
    <source>
        <dbReference type="ARBA" id="ARBA00023004"/>
    </source>
</evidence>
<proteinExistence type="inferred from homology"/>
<evidence type="ECO:0000256" key="9">
    <source>
        <dbReference type="ARBA" id="ARBA00022840"/>
    </source>
</evidence>
<evidence type="ECO:0000259" key="16">
    <source>
        <dbReference type="PROSITE" id="PS51193"/>
    </source>
</evidence>
<keyword evidence="4" id="KW-0547">Nucleotide-binding</keyword>
<dbReference type="InterPro" id="IPR006555">
    <property type="entry name" value="ATP-dep_Helicase_C"/>
</dbReference>
<dbReference type="PANTHER" id="PTHR11472">
    <property type="entry name" value="DNA REPAIR DEAD HELICASE RAD3/XP-D SUBFAMILY MEMBER"/>
    <property type="match status" value="1"/>
</dbReference>
<evidence type="ECO:0000256" key="15">
    <source>
        <dbReference type="ARBA" id="ARBA00038058"/>
    </source>
</evidence>
<keyword evidence="14" id="KW-0413">Isomerase</keyword>
<evidence type="ECO:0000256" key="4">
    <source>
        <dbReference type="ARBA" id="ARBA00022741"/>
    </source>
</evidence>
<keyword evidence="1" id="KW-0004">4Fe-4S</keyword>
<accession>A0A419T169</accession>
<protein>
    <submittedName>
        <fullName evidence="17">ATP-dependent helicase</fullName>
    </submittedName>
</protein>
<evidence type="ECO:0000256" key="8">
    <source>
        <dbReference type="ARBA" id="ARBA00022839"/>
    </source>
</evidence>
<keyword evidence="12" id="KW-0238">DNA-binding</keyword>
<dbReference type="PROSITE" id="PS51193">
    <property type="entry name" value="HELICASE_ATP_BIND_2"/>
    <property type="match status" value="1"/>
</dbReference>
<evidence type="ECO:0000256" key="3">
    <source>
        <dbReference type="ARBA" id="ARBA00022723"/>
    </source>
</evidence>
<keyword evidence="6" id="KW-0378">Hydrolase</keyword>
<dbReference type="GO" id="GO:0006281">
    <property type="term" value="P:DNA repair"/>
    <property type="evidence" value="ECO:0007669"/>
    <property type="project" value="UniProtKB-KW"/>
</dbReference>
<keyword evidence="7 17" id="KW-0347">Helicase</keyword>
<dbReference type="GO" id="GO:0005524">
    <property type="term" value="F:ATP binding"/>
    <property type="evidence" value="ECO:0007669"/>
    <property type="project" value="UniProtKB-KW"/>
</dbReference>
<dbReference type="InterPro" id="IPR027417">
    <property type="entry name" value="P-loop_NTPase"/>
</dbReference>
<keyword evidence="5" id="KW-0227">DNA damage</keyword>
<dbReference type="GO" id="GO:0004527">
    <property type="term" value="F:exonuclease activity"/>
    <property type="evidence" value="ECO:0007669"/>
    <property type="project" value="UniProtKB-KW"/>
</dbReference>
<keyword evidence="10" id="KW-0408">Iron</keyword>
<dbReference type="GO" id="GO:0046872">
    <property type="term" value="F:metal ion binding"/>
    <property type="evidence" value="ECO:0007669"/>
    <property type="project" value="UniProtKB-KW"/>
</dbReference>
<dbReference type="Gene3D" id="1.10.30.20">
    <property type="entry name" value="Bacterial XPD DNA helicase, FeS cluster domain"/>
    <property type="match status" value="1"/>
</dbReference>
<evidence type="ECO:0000256" key="6">
    <source>
        <dbReference type="ARBA" id="ARBA00022801"/>
    </source>
</evidence>
<keyword evidence="9" id="KW-0067">ATP-binding</keyword>
<dbReference type="InterPro" id="IPR014013">
    <property type="entry name" value="Helic_SF1/SF2_ATP-bd_DinG/Rad3"/>
</dbReference>
<keyword evidence="2" id="KW-0540">Nuclease</keyword>
<dbReference type="Gene3D" id="1.10.275.40">
    <property type="match status" value="1"/>
</dbReference>
<dbReference type="InterPro" id="IPR038726">
    <property type="entry name" value="PDDEXK_AddAB-type"/>
</dbReference>
<comment type="similarity">
    <text evidence="15">Belongs to the helicase family. DinG subfamily.</text>
</comment>
<evidence type="ECO:0000256" key="2">
    <source>
        <dbReference type="ARBA" id="ARBA00022722"/>
    </source>
</evidence>
<keyword evidence="13" id="KW-0234">DNA repair</keyword>
<keyword evidence="8" id="KW-0269">Exonuclease</keyword>
<dbReference type="InterPro" id="IPR010614">
    <property type="entry name" value="RAD3-like_helicase_DEAD"/>
</dbReference>
<feature type="domain" description="Helicase ATP-binding" evidence="16">
    <location>
        <begin position="181"/>
        <end position="441"/>
    </location>
</feature>
<evidence type="ECO:0000256" key="11">
    <source>
        <dbReference type="ARBA" id="ARBA00023014"/>
    </source>
</evidence>
<evidence type="ECO:0000256" key="13">
    <source>
        <dbReference type="ARBA" id="ARBA00023204"/>
    </source>
</evidence>
<name>A0A419T169_9FIRM</name>
<dbReference type="SMART" id="SM00488">
    <property type="entry name" value="DEXDc2"/>
    <property type="match status" value="1"/>
</dbReference>
<dbReference type="InterPro" id="IPR011604">
    <property type="entry name" value="PDDEXK-like_dom_sf"/>
</dbReference>
<evidence type="ECO:0000256" key="14">
    <source>
        <dbReference type="ARBA" id="ARBA00023235"/>
    </source>
</evidence>
<dbReference type="InterPro" id="IPR042493">
    <property type="entry name" value="XPD_DNA_FeS"/>
</dbReference>
<dbReference type="EMBL" id="MCIB01000023">
    <property type="protein sequence ID" value="RKD31196.1"/>
    <property type="molecule type" value="Genomic_DNA"/>
</dbReference>
<gene>
    <name evidence="17" type="ORF">BET03_03455</name>
</gene>
<dbReference type="SUPFAM" id="SSF52540">
    <property type="entry name" value="P-loop containing nucleoside triphosphate hydrolases"/>
    <property type="match status" value="2"/>
</dbReference>
<evidence type="ECO:0000256" key="12">
    <source>
        <dbReference type="ARBA" id="ARBA00023125"/>
    </source>
</evidence>
<comment type="caution">
    <text evidence="17">The sequence shown here is derived from an EMBL/GenBank/DDBJ whole genome shotgun (WGS) entry which is preliminary data.</text>
</comment>
<dbReference type="Gene3D" id="3.40.50.300">
    <property type="entry name" value="P-loop containing nucleotide triphosphate hydrolases"/>
    <property type="match status" value="2"/>
</dbReference>
<dbReference type="Proteomes" id="UP000284177">
    <property type="component" value="Unassembled WGS sequence"/>
</dbReference>
<evidence type="ECO:0000256" key="1">
    <source>
        <dbReference type="ARBA" id="ARBA00022485"/>
    </source>
</evidence>